<dbReference type="PIRSF" id="PIRSF002786">
    <property type="entry name" value="XcpX"/>
    <property type="match status" value="1"/>
</dbReference>
<protein>
    <recommendedName>
        <fullName evidence="10">Type II secretion system protein K</fullName>
    </recommendedName>
</protein>
<reference evidence="14 15" key="1">
    <citation type="submission" date="2018-08" db="EMBL/GenBank/DDBJ databases">
        <title>Henriciella mobilis sp. nov., isolated from seawater.</title>
        <authorList>
            <person name="Cheng H."/>
            <person name="Wu Y.-H."/>
            <person name="Xu X.-W."/>
            <person name="Guo L.-L."/>
        </authorList>
    </citation>
    <scope>NUCLEOTIDE SEQUENCE [LARGE SCALE GENOMIC DNA]</scope>
    <source>
        <strain evidence="14 15">JN25</strain>
    </source>
</reference>
<evidence type="ECO:0000256" key="6">
    <source>
        <dbReference type="ARBA" id="ARBA00022692"/>
    </source>
</evidence>
<dbReference type="InterPro" id="IPR049179">
    <property type="entry name" value="T2SSK_SAM-like_2nd"/>
</dbReference>
<evidence type="ECO:0000256" key="7">
    <source>
        <dbReference type="ARBA" id="ARBA00022927"/>
    </source>
</evidence>
<dbReference type="Gene3D" id="3.30.1300.30">
    <property type="entry name" value="GSPII I/J protein-like"/>
    <property type="match status" value="1"/>
</dbReference>
<evidence type="ECO:0000313" key="14">
    <source>
        <dbReference type="EMBL" id="RIJ28284.1"/>
    </source>
</evidence>
<dbReference type="GO" id="GO:0005886">
    <property type="term" value="C:plasma membrane"/>
    <property type="evidence" value="ECO:0007669"/>
    <property type="project" value="UniProtKB-SubCell"/>
</dbReference>
<feature type="transmembrane region" description="Helical" evidence="11">
    <location>
        <begin position="12"/>
        <end position="37"/>
    </location>
</feature>
<dbReference type="InterPro" id="IPR038072">
    <property type="entry name" value="GspK_central_sf"/>
</dbReference>
<keyword evidence="9 10" id="KW-0472">Membrane</keyword>
<dbReference type="AlphaFoldDB" id="A0A399RCG7"/>
<keyword evidence="8 11" id="KW-1133">Transmembrane helix</keyword>
<keyword evidence="15" id="KW-1185">Reference proteome</keyword>
<feature type="domain" description="T2SS protein K first SAM-like" evidence="13">
    <location>
        <begin position="107"/>
        <end position="219"/>
    </location>
</feature>
<evidence type="ECO:0000256" key="4">
    <source>
        <dbReference type="ARBA" id="ARBA00022475"/>
    </source>
</evidence>
<evidence type="ECO:0000256" key="3">
    <source>
        <dbReference type="ARBA" id="ARBA00022448"/>
    </source>
</evidence>
<gene>
    <name evidence="14" type="ORF">D1223_12870</name>
</gene>
<comment type="similarity">
    <text evidence="2 10">Belongs to the GSP K family.</text>
</comment>
<dbReference type="SUPFAM" id="SSF158544">
    <property type="entry name" value="GspK insert domain-like"/>
    <property type="match status" value="2"/>
</dbReference>
<evidence type="ECO:0000256" key="1">
    <source>
        <dbReference type="ARBA" id="ARBA00004533"/>
    </source>
</evidence>
<dbReference type="InterPro" id="IPR049031">
    <property type="entry name" value="T2SSK_SAM-like_1st"/>
</dbReference>
<dbReference type="Pfam" id="PF21687">
    <property type="entry name" value="T2SSK_1st"/>
    <property type="match status" value="1"/>
</dbReference>
<keyword evidence="4 10" id="KW-1003">Cell membrane</keyword>
<dbReference type="GO" id="GO:0009306">
    <property type="term" value="P:protein secretion"/>
    <property type="evidence" value="ECO:0007669"/>
    <property type="project" value="InterPro"/>
</dbReference>
<proteinExistence type="inferred from homology"/>
<evidence type="ECO:0000256" key="2">
    <source>
        <dbReference type="ARBA" id="ARBA00007246"/>
    </source>
</evidence>
<evidence type="ECO:0000256" key="11">
    <source>
        <dbReference type="SAM" id="Phobius"/>
    </source>
</evidence>
<evidence type="ECO:0000313" key="15">
    <source>
        <dbReference type="Proteomes" id="UP000266385"/>
    </source>
</evidence>
<dbReference type="PANTHER" id="PTHR38831">
    <property type="entry name" value="TYPE II SECRETION SYSTEM PROTEIN K"/>
    <property type="match status" value="1"/>
</dbReference>
<accession>A0A399RCG7</accession>
<evidence type="ECO:0000259" key="13">
    <source>
        <dbReference type="Pfam" id="PF21687"/>
    </source>
</evidence>
<evidence type="ECO:0000256" key="8">
    <source>
        <dbReference type="ARBA" id="ARBA00022989"/>
    </source>
</evidence>
<comment type="caution">
    <text evidence="14">The sequence shown here is derived from an EMBL/GenBank/DDBJ whole genome shotgun (WGS) entry which is preliminary data.</text>
</comment>
<dbReference type="Pfam" id="PF03934">
    <property type="entry name" value="T2SSK"/>
    <property type="match status" value="1"/>
</dbReference>
<evidence type="ECO:0000256" key="10">
    <source>
        <dbReference type="PIRNR" id="PIRNR002786"/>
    </source>
</evidence>
<dbReference type="Gene3D" id="1.10.40.60">
    <property type="entry name" value="EpsJ-like"/>
    <property type="match status" value="2"/>
</dbReference>
<dbReference type="InterPro" id="IPR005628">
    <property type="entry name" value="GspK"/>
</dbReference>
<keyword evidence="5 10" id="KW-0997">Cell inner membrane</keyword>
<evidence type="ECO:0000259" key="12">
    <source>
        <dbReference type="Pfam" id="PF03934"/>
    </source>
</evidence>
<dbReference type="Proteomes" id="UP000266385">
    <property type="component" value="Unassembled WGS sequence"/>
</dbReference>
<keyword evidence="7" id="KW-0653">Protein transport</keyword>
<keyword evidence="6 11" id="KW-0812">Transmembrane</keyword>
<evidence type="ECO:0000256" key="9">
    <source>
        <dbReference type="ARBA" id="ARBA00023136"/>
    </source>
</evidence>
<organism evidence="14 15">
    <name type="scientific">Henriciella mobilis</name>
    <dbReference type="NCBI Taxonomy" id="2305467"/>
    <lineage>
        <taxon>Bacteria</taxon>
        <taxon>Pseudomonadati</taxon>
        <taxon>Pseudomonadota</taxon>
        <taxon>Alphaproteobacteria</taxon>
        <taxon>Hyphomonadales</taxon>
        <taxon>Hyphomonadaceae</taxon>
        <taxon>Henriciella</taxon>
    </lineage>
</organism>
<keyword evidence="3 10" id="KW-0813">Transport</keyword>
<sequence>MSASNEHHKEAGVALVTVLMIVASMTIVAVMISSAVLASTNRAKTLDASAQADWFVAGADQFAALAIEDLVATSGARLFDGMPGLSQAMNFDLEGGVISITGTDATNCFNVNRLRDAGRAAAGDASEVATSVRDDFEMLLDLAGLEGLNPETMTSAVIDWMDPDQSPGLGGAEDSYYAGLPLPYRTSGQPLASLSELRAIRYFEPDLIDALDPLLCAYPSEENQVFNINTLTEQEAPLLSLAMSGALTVEAARDVLFQRPPGGWESVSTMMELPELAQISPELRRADMLSVEASHIGVRTVIEYRGLRRIYDVLFSVEENGSVTAIRRERKG</sequence>
<dbReference type="EMBL" id="QWFX01000013">
    <property type="protein sequence ID" value="RIJ28284.1"/>
    <property type="molecule type" value="Genomic_DNA"/>
</dbReference>
<comment type="subcellular location">
    <subcellularLocation>
        <location evidence="1 10">Cell inner membrane</location>
    </subcellularLocation>
</comment>
<dbReference type="RefSeq" id="WP_119376819.1">
    <property type="nucleotide sequence ID" value="NZ_QWFX01000013.1"/>
</dbReference>
<name>A0A399RCG7_9PROT</name>
<dbReference type="PANTHER" id="PTHR38831:SF1">
    <property type="entry name" value="TYPE II SECRETION SYSTEM PROTEIN K-RELATED"/>
    <property type="match status" value="1"/>
</dbReference>
<dbReference type="NCBIfam" id="NF037980">
    <property type="entry name" value="T2SS_GspK"/>
    <property type="match status" value="1"/>
</dbReference>
<dbReference type="OrthoDB" id="9788973at2"/>
<feature type="domain" description="T2SS protein K second SAM-like" evidence="12">
    <location>
        <begin position="227"/>
        <end position="291"/>
    </location>
</feature>
<evidence type="ECO:0000256" key="5">
    <source>
        <dbReference type="ARBA" id="ARBA00022519"/>
    </source>
</evidence>